<evidence type="ECO:0000256" key="2">
    <source>
        <dbReference type="SAM" id="MobiDB-lite"/>
    </source>
</evidence>
<comment type="caution">
    <text evidence="4">The sequence shown here is derived from an EMBL/GenBank/DDBJ whole genome shotgun (WGS) entry which is preliminary data.</text>
</comment>
<feature type="domain" description="UDENN" evidence="3">
    <location>
        <begin position="6"/>
        <end position="459"/>
    </location>
</feature>
<comment type="similarity">
    <text evidence="1">Belongs to the AVL9 family.</text>
</comment>
<dbReference type="Proteomes" id="UP000019478">
    <property type="component" value="Unassembled WGS sequence"/>
</dbReference>
<feature type="region of interest" description="Disordered" evidence="2">
    <location>
        <begin position="644"/>
        <end position="688"/>
    </location>
</feature>
<feature type="compositionally biased region" description="Polar residues" evidence="2">
    <location>
        <begin position="607"/>
        <end position="616"/>
    </location>
</feature>
<dbReference type="AlphaFoldDB" id="W9Z439"/>
<evidence type="ECO:0000313" key="4">
    <source>
        <dbReference type="EMBL" id="EXJ89284.1"/>
    </source>
</evidence>
<dbReference type="InterPro" id="IPR018307">
    <property type="entry name" value="ABL9/DENND6_dom"/>
</dbReference>
<reference evidence="4 5" key="1">
    <citation type="submission" date="2013-03" db="EMBL/GenBank/DDBJ databases">
        <title>The Genome Sequence of Capronia epimyces CBS 606.96.</title>
        <authorList>
            <consortium name="The Broad Institute Genomics Platform"/>
            <person name="Cuomo C."/>
            <person name="de Hoog S."/>
            <person name="Gorbushina A."/>
            <person name="Walker B."/>
            <person name="Young S.K."/>
            <person name="Zeng Q."/>
            <person name="Gargeya S."/>
            <person name="Fitzgerald M."/>
            <person name="Haas B."/>
            <person name="Abouelleil A."/>
            <person name="Allen A.W."/>
            <person name="Alvarado L."/>
            <person name="Arachchi H.M."/>
            <person name="Berlin A.M."/>
            <person name="Chapman S.B."/>
            <person name="Gainer-Dewar J."/>
            <person name="Goldberg J."/>
            <person name="Griggs A."/>
            <person name="Gujja S."/>
            <person name="Hansen M."/>
            <person name="Howarth C."/>
            <person name="Imamovic A."/>
            <person name="Ireland A."/>
            <person name="Larimer J."/>
            <person name="McCowan C."/>
            <person name="Murphy C."/>
            <person name="Pearson M."/>
            <person name="Poon T.W."/>
            <person name="Priest M."/>
            <person name="Roberts A."/>
            <person name="Saif S."/>
            <person name="Shea T."/>
            <person name="Sisk P."/>
            <person name="Sykes S."/>
            <person name="Wortman J."/>
            <person name="Nusbaum C."/>
            <person name="Birren B."/>
        </authorList>
    </citation>
    <scope>NUCLEOTIDE SEQUENCE [LARGE SCALE GENOMIC DNA]</scope>
    <source>
        <strain evidence="4 5">CBS 606.96</strain>
    </source>
</reference>
<dbReference type="InterPro" id="IPR037516">
    <property type="entry name" value="Tripartite_DENN"/>
</dbReference>
<dbReference type="HOGENOM" id="CLU_009066_0_1_1"/>
<evidence type="ECO:0000256" key="1">
    <source>
        <dbReference type="ARBA" id="ARBA00038178"/>
    </source>
</evidence>
<dbReference type="GO" id="GO:0005737">
    <property type="term" value="C:cytoplasm"/>
    <property type="evidence" value="ECO:0007669"/>
    <property type="project" value="TreeGrafter"/>
</dbReference>
<name>W9Z439_9EURO</name>
<dbReference type="Pfam" id="PF09794">
    <property type="entry name" value="Avl9"/>
    <property type="match status" value="1"/>
</dbReference>
<dbReference type="RefSeq" id="XP_007730681.1">
    <property type="nucleotide sequence ID" value="XM_007732491.1"/>
</dbReference>
<evidence type="ECO:0000259" key="3">
    <source>
        <dbReference type="PROSITE" id="PS50211"/>
    </source>
</evidence>
<dbReference type="GeneID" id="19166481"/>
<feature type="compositionally biased region" description="Low complexity" evidence="2">
    <location>
        <begin position="551"/>
        <end position="577"/>
    </location>
</feature>
<accession>W9Z439</accession>
<dbReference type="OrthoDB" id="192887at2759"/>
<gene>
    <name evidence="4" type="ORF">A1O3_02350</name>
</gene>
<organism evidence="4 5">
    <name type="scientific">Capronia epimyces CBS 606.96</name>
    <dbReference type="NCBI Taxonomy" id="1182542"/>
    <lineage>
        <taxon>Eukaryota</taxon>
        <taxon>Fungi</taxon>
        <taxon>Dikarya</taxon>
        <taxon>Ascomycota</taxon>
        <taxon>Pezizomycotina</taxon>
        <taxon>Eurotiomycetes</taxon>
        <taxon>Chaetothyriomycetidae</taxon>
        <taxon>Chaetothyriales</taxon>
        <taxon>Herpotrichiellaceae</taxon>
        <taxon>Capronia</taxon>
    </lineage>
</organism>
<keyword evidence="5" id="KW-1185">Reference proteome</keyword>
<dbReference type="eggNOG" id="KOG3823">
    <property type="taxonomic scope" value="Eukaryota"/>
</dbReference>
<protein>
    <recommendedName>
        <fullName evidence="3">UDENN domain-containing protein</fullName>
    </recommendedName>
</protein>
<feature type="compositionally biased region" description="Gly residues" evidence="2">
    <location>
        <begin position="649"/>
        <end position="661"/>
    </location>
</feature>
<dbReference type="PROSITE" id="PS50211">
    <property type="entry name" value="DENN"/>
    <property type="match status" value="1"/>
</dbReference>
<feature type="region of interest" description="Disordered" evidence="2">
    <location>
        <begin position="520"/>
        <end position="616"/>
    </location>
</feature>
<dbReference type="EMBL" id="AMGY01000002">
    <property type="protein sequence ID" value="EXJ89284.1"/>
    <property type="molecule type" value="Genomic_DNA"/>
</dbReference>
<dbReference type="InterPro" id="IPR051731">
    <property type="entry name" value="DENND11/AVL9_GEFs"/>
</dbReference>
<dbReference type="PANTHER" id="PTHR31017">
    <property type="entry name" value="LATE SECRETORY PATHWAY PROTEIN AVL9-RELATED"/>
    <property type="match status" value="1"/>
</dbReference>
<dbReference type="PANTHER" id="PTHR31017:SF1">
    <property type="entry name" value="LATE SECRETORY PATHWAY PROTEIN AVL9 HOMOLOG"/>
    <property type="match status" value="1"/>
</dbReference>
<sequence length="688" mass="75194">MTAITPQVAVVDFHHARGPEVEFWVDDEGEQLAQRNDWSLLPFMALSDGAHAMTEEFSYFTLLHGGGKSATARTPGVPARTSLFGIACTRQVRADRLKRRSADVTRSTVQKAVVVISPTARGLGELRQRLGAVTAAWFAQEDFSDTTILKEFHASLARSPAVHEEGKDHYFGLSLRELIYEFRHHTLALVKCLLLQRKMLFYGSRCERLCMTQFALISLIPGLVKNLQDAADPSLDTYAQTATRATALRTSERGSLLAYMGLPLQIFGRGSFFGPYTPLQQLDILADYDTKSYVVGSTNSLLLQHKERYSDILINLDESNSITVTSPSLRSALVLSPADRRWMDQLSQTVLDTWDPENPSRPKNMGYAGSEDAIRLQFEEYLLSLLSSMAYQVYHESQPEAAVPASVANTEQYPDPGDTAADFNPEFLAMWRATHNFALFDRLTRDNRIFDMIEPRHPTAGGLSVEDVQRRLQQSVADLHLDERVRGGREQLGKTFAVGRERVGAGVARFWAEVEKAREQRQAKRQSRSPSTGHARLSNDVEREEDAGSVQPPAAATSTITSTPTTQTTSHQLATATDTPPLSPSSPIKASGAGPGWAASLRDRTSRSQWQKPTVDTAQLQAAARENAAKAGAYLSSWGSWAKERVQQGRGGEAGGGGGGPALAAGPDSDSLSDAGTGRGSTAREAGR</sequence>
<evidence type="ECO:0000313" key="5">
    <source>
        <dbReference type="Proteomes" id="UP000019478"/>
    </source>
</evidence>
<proteinExistence type="inferred from homology"/>